<dbReference type="AlphaFoldDB" id="A0A1Z5KQ70"/>
<dbReference type="Proteomes" id="UP000198406">
    <property type="component" value="Unassembled WGS sequence"/>
</dbReference>
<name>A0A1Z5KQ70_FISSO</name>
<sequence length="350" mass="40254">MAIRSRLVLWSSLPVLLAVFPVTRWFLLQWFCPLTLRIHYQASIWEEWSPSAKDKTSEAMRLDIPTVNVQEFSSSHALLEHLNEMYGPSWRHKPLLLKHMWTKDQLQQSNRNLSLQGLLQMNDFKIPYFSDASQKLWTPDAYGTVQQIVTNMTFGEPHKIGSQLLVEQHPSWIAQIAPNELVTTLFGNYFTPEAVQKRWWRPALTTVPVFVAHTQTSSFTALHCEPIRNVAVQLHGQKQWTLVEPRYWKQLQPTVAPDGRAYVASMANAIDAPHYNVVTQAGDALWVPTWTWHRVDYTTTATTDDESEDGIAIAGSLFHFRFYDFVTQNPLFAVVLFPAMLLELIGYNTQ</sequence>
<organism evidence="2 3">
    <name type="scientific">Fistulifera solaris</name>
    <name type="common">Oleaginous diatom</name>
    <dbReference type="NCBI Taxonomy" id="1519565"/>
    <lineage>
        <taxon>Eukaryota</taxon>
        <taxon>Sar</taxon>
        <taxon>Stramenopiles</taxon>
        <taxon>Ochrophyta</taxon>
        <taxon>Bacillariophyta</taxon>
        <taxon>Bacillariophyceae</taxon>
        <taxon>Bacillariophycidae</taxon>
        <taxon>Naviculales</taxon>
        <taxon>Naviculaceae</taxon>
        <taxon>Fistulifera</taxon>
    </lineage>
</organism>
<keyword evidence="3" id="KW-1185">Reference proteome</keyword>
<evidence type="ECO:0000313" key="3">
    <source>
        <dbReference type="Proteomes" id="UP000198406"/>
    </source>
</evidence>
<dbReference type="InterPro" id="IPR041667">
    <property type="entry name" value="Cupin_8"/>
</dbReference>
<dbReference type="PROSITE" id="PS51184">
    <property type="entry name" value="JMJC"/>
    <property type="match status" value="1"/>
</dbReference>
<proteinExistence type="predicted"/>
<protein>
    <recommendedName>
        <fullName evidence="1">JmjC domain-containing protein</fullName>
    </recommendedName>
</protein>
<dbReference type="Pfam" id="PF13621">
    <property type="entry name" value="Cupin_8"/>
    <property type="match status" value="1"/>
</dbReference>
<feature type="domain" description="JmjC" evidence="1">
    <location>
        <begin position="180"/>
        <end position="334"/>
    </location>
</feature>
<accession>A0A1Z5KQ70</accession>
<dbReference type="SUPFAM" id="SSF51197">
    <property type="entry name" value="Clavaminate synthase-like"/>
    <property type="match status" value="1"/>
</dbReference>
<reference evidence="2 3" key="1">
    <citation type="journal article" date="2015" name="Plant Cell">
        <title>Oil accumulation by the oleaginous diatom Fistulifera solaris as revealed by the genome and transcriptome.</title>
        <authorList>
            <person name="Tanaka T."/>
            <person name="Maeda Y."/>
            <person name="Veluchamy A."/>
            <person name="Tanaka M."/>
            <person name="Abida H."/>
            <person name="Marechal E."/>
            <person name="Bowler C."/>
            <person name="Muto M."/>
            <person name="Sunaga Y."/>
            <person name="Tanaka M."/>
            <person name="Yoshino T."/>
            <person name="Taniguchi T."/>
            <person name="Fukuda Y."/>
            <person name="Nemoto M."/>
            <person name="Matsumoto M."/>
            <person name="Wong P.S."/>
            <person name="Aburatani S."/>
            <person name="Fujibuchi W."/>
        </authorList>
    </citation>
    <scope>NUCLEOTIDE SEQUENCE [LARGE SCALE GENOMIC DNA]</scope>
    <source>
        <strain evidence="2 3">JPCC DA0580</strain>
    </source>
</reference>
<evidence type="ECO:0000259" key="1">
    <source>
        <dbReference type="PROSITE" id="PS51184"/>
    </source>
</evidence>
<gene>
    <name evidence="2" type="ORF">FisN_27Hh098</name>
</gene>
<dbReference type="EMBL" id="BDSP01000271">
    <property type="protein sequence ID" value="GAX28252.1"/>
    <property type="molecule type" value="Genomic_DNA"/>
</dbReference>
<dbReference type="InterPro" id="IPR003347">
    <property type="entry name" value="JmjC_dom"/>
</dbReference>
<evidence type="ECO:0000313" key="2">
    <source>
        <dbReference type="EMBL" id="GAX28252.1"/>
    </source>
</evidence>
<dbReference type="Gene3D" id="2.60.120.650">
    <property type="entry name" value="Cupin"/>
    <property type="match status" value="1"/>
</dbReference>
<dbReference type="InParanoid" id="A0A1Z5KQ70"/>
<dbReference type="OrthoDB" id="39952at2759"/>
<comment type="caution">
    <text evidence="2">The sequence shown here is derived from an EMBL/GenBank/DDBJ whole genome shotgun (WGS) entry which is preliminary data.</text>
</comment>